<reference evidence="8" key="1">
    <citation type="submission" date="2020-09" db="EMBL/GenBank/DDBJ databases">
        <title>Comparative genome analyses of four rice-infecting Rhizoctonia solani isolates reveal extensive enrichment of homogalacturonan modification genes.</title>
        <authorList>
            <person name="Lee D.-Y."/>
            <person name="Jeon J."/>
            <person name="Kim K.-T."/>
            <person name="Cheong K."/>
            <person name="Song H."/>
            <person name="Choi G."/>
            <person name="Ko J."/>
            <person name="Opiyo S.O."/>
            <person name="Zuo S."/>
            <person name="Madhav S."/>
            <person name="Lee Y.-H."/>
            <person name="Wang G.-L."/>
        </authorList>
    </citation>
    <scope>NUCLEOTIDE SEQUENCE</scope>
    <source>
        <strain evidence="8">AG1-IA YN-7</strain>
    </source>
</reference>
<feature type="active site" description="Charge relay system" evidence="5">
    <location>
        <position position="172"/>
    </location>
</feature>
<feature type="active site" description="Charge relay system" evidence="5">
    <location>
        <position position="140"/>
    </location>
</feature>
<dbReference type="PROSITE" id="PS51892">
    <property type="entry name" value="SUBTILASE"/>
    <property type="match status" value="1"/>
</dbReference>
<dbReference type="InterPro" id="IPR023828">
    <property type="entry name" value="Peptidase_S8_Ser-AS"/>
</dbReference>
<dbReference type="Proteomes" id="UP000650582">
    <property type="component" value="Unassembled WGS sequence"/>
</dbReference>
<evidence type="ECO:0000313" key="8">
    <source>
        <dbReference type="EMBL" id="KAF8676187.1"/>
    </source>
</evidence>
<dbReference type="GO" id="GO:0004252">
    <property type="term" value="F:serine-type endopeptidase activity"/>
    <property type="evidence" value="ECO:0007669"/>
    <property type="project" value="UniProtKB-UniRule"/>
</dbReference>
<dbReference type="Pfam" id="PF00082">
    <property type="entry name" value="Peptidase_S8"/>
    <property type="match status" value="1"/>
</dbReference>
<dbReference type="SUPFAM" id="SSF52743">
    <property type="entry name" value="Subtilisin-like"/>
    <property type="match status" value="1"/>
</dbReference>
<dbReference type="AlphaFoldDB" id="A0A8H7H3J2"/>
<organism evidence="8 9">
    <name type="scientific">Rhizoctonia solani</name>
    <dbReference type="NCBI Taxonomy" id="456999"/>
    <lineage>
        <taxon>Eukaryota</taxon>
        <taxon>Fungi</taxon>
        <taxon>Dikarya</taxon>
        <taxon>Basidiomycota</taxon>
        <taxon>Agaricomycotina</taxon>
        <taxon>Agaricomycetes</taxon>
        <taxon>Cantharellales</taxon>
        <taxon>Ceratobasidiaceae</taxon>
        <taxon>Rhizoctonia</taxon>
    </lineage>
</organism>
<dbReference type="Gene3D" id="3.30.70.80">
    <property type="entry name" value="Peptidase S8 propeptide/proteinase inhibitor I9"/>
    <property type="match status" value="1"/>
</dbReference>
<evidence type="ECO:0000256" key="5">
    <source>
        <dbReference type="PROSITE-ProRule" id="PRU01240"/>
    </source>
</evidence>
<feature type="chain" id="PRO_5034779607" evidence="6">
    <location>
        <begin position="19"/>
        <end position="381"/>
    </location>
</feature>
<dbReference type="PANTHER" id="PTHR43806:SF66">
    <property type="entry name" value="SERIN ENDOPEPTIDASE"/>
    <property type="match status" value="1"/>
</dbReference>
<dbReference type="CDD" id="cd04077">
    <property type="entry name" value="Peptidases_S8_PCSK9_ProteinaseK_like"/>
    <property type="match status" value="1"/>
</dbReference>
<dbReference type="InterPro" id="IPR036852">
    <property type="entry name" value="Peptidase_S8/S53_dom_sf"/>
</dbReference>
<evidence type="ECO:0000256" key="2">
    <source>
        <dbReference type="ARBA" id="ARBA00022670"/>
    </source>
</evidence>
<dbReference type="Gene3D" id="3.40.50.200">
    <property type="entry name" value="Peptidase S8/S53 domain"/>
    <property type="match status" value="1"/>
</dbReference>
<keyword evidence="6" id="KW-0732">Signal</keyword>
<feature type="signal peptide" evidence="6">
    <location>
        <begin position="1"/>
        <end position="18"/>
    </location>
</feature>
<dbReference type="PRINTS" id="PR00723">
    <property type="entry name" value="SUBTILISIN"/>
</dbReference>
<protein>
    <submittedName>
        <fullName evidence="8">Peptidase S8 family</fullName>
    </submittedName>
</protein>
<dbReference type="PANTHER" id="PTHR43806">
    <property type="entry name" value="PEPTIDASE S8"/>
    <property type="match status" value="1"/>
</dbReference>
<evidence type="ECO:0000313" key="9">
    <source>
        <dbReference type="Proteomes" id="UP000650582"/>
    </source>
</evidence>
<evidence type="ECO:0000256" key="3">
    <source>
        <dbReference type="ARBA" id="ARBA00022801"/>
    </source>
</evidence>
<dbReference type="InterPro" id="IPR037045">
    <property type="entry name" value="S8pro/Inhibitor_I9_sf"/>
</dbReference>
<evidence type="ECO:0000256" key="6">
    <source>
        <dbReference type="SAM" id="SignalP"/>
    </source>
</evidence>
<evidence type="ECO:0000259" key="7">
    <source>
        <dbReference type="Pfam" id="PF00082"/>
    </source>
</evidence>
<dbReference type="SUPFAM" id="SSF54897">
    <property type="entry name" value="Protease propeptides/inhibitors"/>
    <property type="match status" value="1"/>
</dbReference>
<keyword evidence="3 5" id="KW-0378">Hydrolase</keyword>
<dbReference type="InterPro" id="IPR000209">
    <property type="entry name" value="Peptidase_S8/S53_dom"/>
</dbReference>
<dbReference type="EMBL" id="JACYCC010000071">
    <property type="protein sequence ID" value="KAF8676187.1"/>
    <property type="molecule type" value="Genomic_DNA"/>
</dbReference>
<dbReference type="InterPro" id="IPR034193">
    <property type="entry name" value="PCSK9_ProteinaseK-like"/>
</dbReference>
<dbReference type="InterPro" id="IPR050131">
    <property type="entry name" value="Peptidase_S8_subtilisin-like"/>
</dbReference>
<dbReference type="GO" id="GO:0006508">
    <property type="term" value="P:proteolysis"/>
    <property type="evidence" value="ECO:0007669"/>
    <property type="project" value="UniProtKB-KW"/>
</dbReference>
<proteinExistence type="inferred from homology"/>
<keyword evidence="2 5" id="KW-0645">Protease</keyword>
<accession>A0A8H7H3J2</accession>
<dbReference type="InterPro" id="IPR015500">
    <property type="entry name" value="Peptidase_S8_subtilisin-rel"/>
</dbReference>
<keyword evidence="4 5" id="KW-0720">Serine protease</keyword>
<evidence type="ECO:0000256" key="1">
    <source>
        <dbReference type="ARBA" id="ARBA00011073"/>
    </source>
</evidence>
<comment type="similarity">
    <text evidence="1 5">Belongs to the peptidase S8 family.</text>
</comment>
<dbReference type="GO" id="GO:0005615">
    <property type="term" value="C:extracellular space"/>
    <property type="evidence" value="ECO:0007669"/>
    <property type="project" value="TreeGrafter"/>
</dbReference>
<evidence type="ECO:0000256" key="4">
    <source>
        <dbReference type="ARBA" id="ARBA00022825"/>
    </source>
</evidence>
<sequence length="381" mass="40101">MHLIFWLSALATVVPSLAAPGIAPLAKRDGEKTYIVKISDRVTQDAFISKLQSGLPRTLNVKHRYSTINAAAIDMYPEEASLVESMQDVEGLEPDHTVSLLVDSPVHERRDPAPNQDGGTCPGPVYDENGGSGVTIYGIDTGIKVDHACFGGRAKWGKSFVLLEPMEDLHGHGTHTAGTAVGLYYGVAQKAHIVAVKVIGATGIGNNSDVIAGVDYACTEYKNGGYKPSIVTMSLGGPPSEMLDEVIKKCAHMGIQFTVAAGNDNADASNYSPARIPIANTVGAIDYSCKKASFSNFGPTVDIHSFGVNVESAWIGLTNNDTKTISGTSMATPHVAGILAVAIARHGNMDPADLTAAMKANAYKGATGFPSNTTTDIARLW</sequence>
<name>A0A8H7H3J2_9AGAM</name>
<feature type="domain" description="Peptidase S8/S53" evidence="7">
    <location>
        <begin position="131"/>
        <end position="365"/>
    </location>
</feature>
<feature type="active site" description="Charge relay system" evidence="5">
    <location>
        <position position="329"/>
    </location>
</feature>
<comment type="caution">
    <text evidence="8">The sequence shown here is derived from an EMBL/GenBank/DDBJ whole genome shotgun (WGS) entry which is preliminary data.</text>
</comment>
<dbReference type="PROSITE" id="PS00138">
    <property type="entry name" value="SUBTILASE_SER"/>
    <property type="match status" value="1"/>
</dbReference>
<gene>
    <name evidence="8" type="ORF">RHS04_06552</name>
</gene>